<evidence type="ECO:0000313" key="3">
    <source>
        <dbReference type="Proteomes" id="UP001051844"/>
    </source>
</evidence>
<comment type="caution">
    <text evidence="2">The sequence shown here is derived from an EMBL/GenBank/DDBJ whole genome shotgun (WGS) entry which is preliminary data.</text>
</comment>
<protein>
    <recommendedName>
        <fullName evidence="1">NACHT domain-containing protein</fullName>
    </recommendedName>
</protein>
<dbReference type="PROSITE" id="PS50837">
    <property type="entry name" value="NACHT"/>
    <property type="match status" value="1"/>
</dbReference>
<dbReference type="RefSeq" id="WP_128825406.1">
    <property type="nucleotide sequence ID" value="NZ_BNDZ01000005.1"/>
</dbReference>
<dbReference type="SUPFAM" id="SSF52540">
    <property type="entry name" value="P-loop containing nucleoside triphosphate hydrolases"/>
    <property type="match status" value="1"/>
</dbReference>
<dbReference type="SUPFAM" id="SSF48371">
    <property type="entry name" value="ARM repeat"/>
    <property type="match status" value="2"/>
</dbReference>
<accession>A0AA37FCH0</accession>
<dbReference type="InterPro" id="IPR016024">
    <property type="entry name" value="ARM-type_fold"/>
</dbReference>
<organism evidence="2 3">
    <name type="scientific">Streptomyces albidoflavus</name>
    <dbReference type="NCBI Taxonomy" id="1886"/>
    <lineage>
        <taxon>Bacteria</taxon>
        <taxon>Bacillati</taxon>
        <taxon>Actinomycetota</taxon>
        <taxon>Actinomycetes</taxon>
        <taxon>Kitasatosporales</taxon>
        <taxon>Streptomycetaceae</taxon>
        <taxon>Streptomyces</taxon>
        <taxon>Streptomyces albidoflavus group</taxon>
    </lineage>
</organism>
<dbReference type="InterPro" id="IPR027417">
    <property type="entry name" value="P-loop_NTPase"/>
</dbReference>
<reference evidence="2" key="1">
    <citation type="submission" date="2022-09" db="EMBL/GenBank/DDBJ databases">
        <title>Whole genome shotgun sequence of Streptomyces albidoflavus NBRC 12854.</title>
        <authorList>
            <person name="Komaki H."/>
            <person name="Tamura T."/>
        </authorList>
    </citation>
    <scope>NUCLEOTIDE SEQUENCE</scope>
    <source>
        <strain evidence="2">NBRC 12854</strain>
    </source>
</reference>
<gene>
    <name evidence="2" type="ORF">ScoT_26910</name>
</gene>
<dbReference type="InterPro" id="IPR007111">
    <property type="entry name" value="NACHT_NTPase"/>
</dbReference>
<dbReference type="Pfam" id="PF05729">
    <property type="entry name" value="NACHT"/>
    <property type="match status" value="1"/>
</dbReference>
<dbReference type="Gene3D" id="3.40.50.300">
    <property type="entry name" value="P-loop containing nucleotide triphosphate hydrolases"/>
    <property type="match status" value="1"/>
</dbReference>
<evidence type="ECO:0000259" key="1">
    <source>
        <dbReference type="PROSITE" id="PS50837"/>
    </source>
</evidence>
<name>A0AA37FCH0_9ACTN</name>
<dbReference type="GO" id="GO:0016491">
    <property type="term" value="F:oxidoreductase activity"/>
    <property type="evidence" value="ECO:0007669"/>
    <property type="project" value="TreeGrafter"/>
</dbReference>
<dbReference type="Proteomes" id="UP001051844">
    <property type="component" value="Unassembled WGS sequence"/>
</dbReference>
<dbReference type="SMART" id="SM00382">
    <property type="entry name" value="AAA"/>
    <property type="match status" value="1"/>
</dbReference>
<dbReference type="InterPro" id="IPR011989">
    <property type="entry name" value="ARM-like"/>
</dbReference>
<sequence length="1248" mass="137839">MAAESGGPKRGPKAELLRRRLNDLRVEAEAARGREGTQKRLQAAVRRTGEPGTGTFSGQRASDWAPARADKCKLPQDFGALLAVVAVWSAWAGEASLRADGTIAPAWRKANKGQWDRLLREAHEEREEPVTAAGADAAEKRAHIGLYLERVRKRHRRLNLDVLGPSGMAGEQAMIEVRQVFMPQWAKPYVPRMREELRLALRTCGELVDELEARAAELPQREEQPRPVLAALAEEGGRRAVVLGDPGAGKSTLAKYLALALAGGLEAVPEELAPLEGLVPVLVELREYAVPEAWGDTLEDFIERAHTQAYLPLPRELLTRLLREGEAVVLFDGLDEVFDPGRRAAMARRITAFAAKYPQCRVIVTSREYGYRSHEFASADFCQLMLEDLTREQVEEFVLRWYRAAYPDDPQLAERRIDRMLGAVRDVGSVGELAGNPLLLTILAAIGQSRTIPRERREMYDHAIEVLIERWDRDAKLLAPPTPCTTDVAHALEGLTVSRRLKLLERVARRMQEGVGSPAGTFIHHDDLIDIVRDFLVESNVGASVAMAAAKELVDHLRTRNFLLAHYGGGLYGFVHRTFMEYLAALDLLRRREEEEWERAQLVALLAERAKEPAWHEVLLLMAGKLRSRDVAAFLARLLDRYWGERAYDGTVLGLAVRVLAEVEEIGSYSGDGEHPELSVSAQSDAVVDALIFATADGQGRDFEALVALRSFDHFWSGRERYLRWYRGLVAAKVTARVKAARTAAALTRDVEEALRLLDDPWDDSAVALFWQELVRWSDSERVFAYAMRAARGGGAAVHPDIFPLLARAWPDRAEAFDAVMAAASADDPRFRTAALRAMPTWPNDPRSRAVVLRACEDESAEVRGQTLTDLRHCLSREETLAAATRALGDGDAQVRCLALSVFGRLRVRGKELVEAILRGMSDSDPKVRRMAYSLTGTGDRCRYPELREAVLHTLSGPDGQARAMAVSALGSTDGAGDDDWREAFRAALDDTDAAVREAAVGMLSSPPFWMSDEEREAADRRAAADPDATVRLRAVLAQMMSHRYGLIDVQGFITATADEDAEVRRAALIAAEPRLPEAELSHALARALVDEAPEVRVMAISLHAWRGPGGDAPRSAVLATVTDRDPRVRAAALGALTVRWPTHPETLAATLTLATTDPDSTVRADAITALAVRHPDQAHPLALRAATEDDSPETRSRYLRLVTLLWPDDPATLPLLTDRAQHDDSEEVRTTATEGLARLRWLATEIA</sequence>
<dbReference type="PANTHER" id="PTHR12697:SF5">
    <property type="entry name" value="DEOXYHYPUSINE HYDROXYLASE"/>
    <property type="match status" value="1"/>
</dbReference>
<dbReference type="Gene3D" id="1.25.10.10">
    <property type="entry name" value="Leucine-rich Repeat Variant"/>
    <property type="match status" value="3"/>
</dbReference>
<dbReference type="AlphaFoldDB" id="A0AA37FCH0"/>
<dbReference type="Pfam" id="PF13646">
    <property type="entry name" value="HEAT_2"/>
    <property type="match status" value="2"/>
</dbReference>
<proteinExistence type="predicted"/>
<evidence type="ECO:0000313" key="2">
    <source>
        <dbReference type="EMBL" id="GHI46517.1"/>
    </source>
</evidence>
<dbReference type="PANTHER" id="PTHR12697">
    <property type="entry name" value="PBS LYASE HEAT-LIKE PROTEIN"/>
    <property type="match status" value="1"/>
</dbReference>
<dbReference type="InterPro" id="IPR003593">
    <property type="entry name" value="AAA+_ATPase"/>
</dbReference>
<feature type="domain" description="NACHT" evidence="1">
    <location>
        <begin position="238"/>
        <end position="367"/>
    </location>
</feature>
<dbReference type="EMBL" id="BNDZ01000005">
    <property type="protein sequence ID" value="GHI46517.1"/>
    <property type="molecule type" value="Genomic_DNA"/>
</dbReference>